<accession>A0A4D4J4W2</accession>
<name>A0A4D4J4W2_9PSEU</name>
<dbReference type="Proteomes" id="UP000298860">
    <property type="component" value="Unassembled WGS sequence"/>
</dbReference>
<evidence type="ECO:0000256" key="1">
    <source>
        <dbReference type="SAM" id="MobiDB-lite"/>
    </source>
</evidence>
<dbReference type="AlphaFoldDB" id="A0A4D4J4W2"/>
<sequence>MTSERAVLAVFLREAEWLLADAAHRIPQGTFALDERHALADVLDRLAAALRRPSAHDAHRPPNHRGPVESPPR</sequence>
<comment type="caution">
    <text evidence="2">The sequence shown here is derived from an EMBL/GenBank/DDBJ whole genome shotgun (WGS) entry which is preliminary data.</text>
</comment>
<gene>
    <name evidence="2" type="ORF">GTS_33480</name>
</gene>
<proteinExistence type="predicted"/>
<reference evidence="3" key="1">
    <citation type="submission" date="2019-04" db="EMBL/GenBank/DDBJ databases">
        <title>Draft genome sequence of Pseudonocardiaceae bacterium SL3-2-4.</title>
        <authorList>
            <person name="Ningsih F."/>
            <person name="Yokota A."/>
            <person name="Sakai Y."/>
            <person name="Nanatani K."/>
            <person name="Yabe S."/>
            <person name="Oetari A."/>
            <person name="Sjamsuridzal W."/>
        </authorList>
    </citation>
    <scope>NUCLEOTIDE SEQUENCE [LARGE SCALE GENOMIC DNA]</scope>
    <source>
        <strain evidence="3">SL3-2-4</strain>
    </source>
</reference>
<feature type="region of interest" description="Disordered" evidence="1">
    <location>
        <begin position="52"/>
        <end position="73"/>
    </location>
</feature>
<dbReference type="EMBL" id="BJFL01000017">
    <property type="protein sequence ID" value="GDY31715.1"/>
    <property type="molecule type" value="Genomic_DNA"/>
</dbReference>
<evidence type="ECO:0000313" key="3">
    <source>
        <dbReference type="Proteomes" id="UP000298860"/>
    </source>
</evidence>
<protein>
    <submittedName>
        <fullName evidence="2">Uncharacterized protein</fullName>
    </submittedName>
</protein>
<keyword evidence="3" id="KW-1185">Reference proteome</keyword>
<organism evidence="2 3">
    <name type="scientific">Gandjariella thermophila</name>
    <dbReference type="NCBI Taxonomy" id="1931992"/>
    <lineage>
        <taxon>Bacteria</taxon>
        <taxon>Bacillati</taxon>
        <taxon>Actinomycetota</taxon>
        <taxon>Actinomycetes</taxon>
        <taxon>Pseudonocardiales</taxon>
        <taxon>Pseudonocardiaceae</taxon>
        <taxon>Gandjariella</taxon>
    </lineage>
</organism>
<evidence type="ECO:0000313" key="2">
    <source>
        <dbReference type="EMBL" id="GDY31715.1"/>
    </source>
</evidence>